<dbReference type="EMBL" id="MWDQ01000027">
    <property type="protein sequence ID" value="OQB74864.1"/>
    <property type="molecule type" value="Genomic_DNA"/>
</dbReference>
<gene>
    <name evidence="1" type="ORF">BWX89_00353</name>
</gene>
<dbReference type="AlphaFoldDB" id="A0A1V6CDJ5"/>
<accession>A0A1V6CDJ5</accession>
<protein>
    <recommendedName>
        <fullName evidence="2">Haloacid dehalogenase-like hydrolase</fullName>
    </recommendedName>
</protein>
<evidence type="ECO:0008006" key="2">
    <source>
        <dbReference type="Google" id="ProtNLM"/>
    </source>
</evidence>
<dbReference type="InterPro" id="IPR023214">
    <property type="entry name" value="HAD_sf"/>
</dbReference>
<comment type="caution">
    <text evidence="1">The sequence shown here is derived from an EMBL/GenBank/DDBJ whole genome shotgun (WGS) entry which is preliminary data.</text>
</comment>
<evidence type="ECO:0000313" key="1">
    <source>
        <dbReference type="EMBL" id="OQB74864.1"/>
    </source>
</evidence>
<dbReference type="Gene3D" id="3.40.50.1000">
    <property type="entry name" value="HAD superfamily/HAD-like"/>
    <property type="match status" value="1"/>
</dbReference>
<proteinExistence type="predicted"/>
<dbReference type="SUPFAM" id="SSF56784">
    <property type="entry name" value="HAD-like"/>
    <property type="match status" value="1"/>
</dbReference>
<dbReference type="Proteomes" id="UP000485562">
    <property type="component" value="Unassembled WGS sequence"/>
</dbReference>
<name>A0A1V6CDJ5_UNCT6</name>
<organism evidence="1">
    <name type="scientific">candidate division TA06 bacterium ADurb.Bin131</name>
    <dbReference type="NCBI Taxonomy" id="1852827"/>
    <lineage>
        <taxon>Bacteria</taxon>
        <taxon>Bacteria division TA06</taxon>
    </lineage>
</organism>
<sequence>MFERISKEDLKNCPEFQMKNFRPGKKFLVAIDTDGCVTDNMNGKQMLVFHPQYMEFYQLWDIESYFREVAEYYSLFSIHRGCNRFTAIYLTLETLHRRQDVKSAARQTHTKIPSIEPINKYIEFCNNKSLGLGNSSLEVFLEENPMDLRVYKLLGWSEAVNRSFPFISMRIPPFENVKKCLEMMYNVADIIVVSQTPYDDLVDYWEFHDLLRYVRIICGQEMGSKSHHLKVIKENSGYLDNNVLMIGDSSGDLKAIKENKGCFYPIFPGKENDSWQRFPGAFTAFIEGNYATHMEKKLIDEFSKVLLTSPAWEKPDYDHLQAYKEKQEIRRALYEKLNPGGNLLIV</sequence>
<dbReference type="InterPro" id="IPR036412">
    <property type="entry name" value="HAD-like_sf"/>
</dbReference>
<reference evidence="1" key="1">
    <citation type="submission" date="2017-02" db="EMBL/GenBank/DDBJ databases">
        <title>Delving into the versatile metabolic prowess of the omnipresent phylum Bacteroidetes.</title>
        <authorList>
            <person name="Nobu M.K."/>
            <person name="Mei R."/>
            <person name="Narihiro T."/>
            <person name="Kuroda K."/>
            <person name="Liu W.-T."/>
        </authorList>
    </citation>
    <scope>NUCLEOTIDE SEQUENCE</scope>
    <source>
        <strain evidence="1">ADurb.Bin131</strain>
    </source>
</reference>